<protein>
    <submittedName>
        <fullName evidence="1">Uncharacterized protein</fullName>
    </submittedName>
</protein>
<proteinExistence type="predicted"/>
<keyword evidence="2" id="KW-1185">Reference proteome</keyword>
<evidence type="ECO:0000313" key="2">
    <source>
        <dbReference type="Proteomes" id="UP001597340"/>
    </source>
</evidence>
<evidence type="ECO:0000313" key="1">
    <source>
        <dbReference type="EMBL" id="MFD1460335.1"/>
    </source>
</evidence>
<organism evidence="1 2">
    <name type="scientific">Paenibacillus farraposensis</name>
    <dbReference type="NCBI Taxonomy" id="2807095"/>
    <lineage>
        <taxon>Bacteria</taxon>
        <taxon>Bacillati</taxon>
        <taxon>Bacillota</taxon>
        <taxon>Bacilli</taxon>
        <taxon>Bacillales</taxon>
        <taxon>Paenibacillaceae</taxon>
        <taxon>Paenibacillus</taxon>
    </lineage>
</organism>
<name>A0ABW4DB27_9BACL</name>
<comment type="caution">
    <text evidence="1">The sequence shown here is derived from an EMBL/GenBank/DDBJ whole genome shotgun (WGS) entry which is preliminary data.</text>
</comment>
<reference evidence="2" key="1">
    <citation type="journal article" date="2019" name="Int. J. Syst. Evol. Microbiol.">
        <title>The Global Catalogue of Microorganisms (GCM) 10K type strain sequencing project: providing services to taxonomists for standard genome sequencing and annotation.</title>
        <authorList>
            <consortium name="The Broad Institute Genomics Platform"/>
            <consortium name="The Broad Institute Genome Sequencing Center for Infectious Disease"/>
            <person name="Wu L."/>
            <person name="Ma J."/>
        </authorList>
    </citation>
    <scope>NUCLEOTIDE SEQUENCE [LARGE SCALE GENOMIC DNA]</scope>
    <source>
        <strain evidence="2">CCM 9147</strain>
    </source>
</reference>
<dbReference type="Proteomes" id="UP001597340">
    <property type="component" value="Unassembled WGS sequence"/>
</dbReference>
<dbReference type="EMBL" id="JBHTNZ010000002">
    <property type="protein sequence ID" value="MFD1460335.1"/>
    <property type="molecule type" value="Genomic_DNA"/>
</dbReference>
<sequence length="127" mass="14973">MSNIHDSEIISYEVDLKNQKIIISTIQYPDSSITELVFSDVLAHLFETHLEGSIILDVDKYELSQFINDNRELLEKQKNSCWPIDYYNIEELTEKLRREQYVYFVVSSSYGLNGWILAKKYEVLKNV</sequence>
<gene>
    <name evidence="1" type="ORF">ACFQ5D_02490</name>
</gene>
<accession>A0ABW4DB27</accession>
<dbReference type="RefSeq" id="WP_229526313.1">
    <property type="nucleotide sequence ID" value="NZ_JAFFQR010000112.1"/>
</dbReference>